<dbReference type="GO" id="GO:0042450">
    <property type="term" value="P:L-arginine biosynthetic process via ornithine"/>
    <property type="evidence" value="ECO:0007669"/>
    <property type="project" value="InterPro"/>
</dbReference>
<dbReference type="InterPro" id="IPR042100">
    <property type="entry name" value="Bug_dom1"/>
</dbReference>
<keyword evidence="4" id="KW-1133">Transmembrane helix</keyword>
<dbReference type="SUPFAM" id="SSF103473">
    <property type="entry name" value="MFS general substrate transporter"/>
    <property type="match status" value="1"/>
</dbReference>
<comment type="similarity">
    <text evidence="2">Belongs to the lyase 1 family. Argininosuccinate lyase subfamily.</text>
</comment>
<dbReference type="GO" id="GO:0005829">
    <property type="term" value="C:cytosol"/>
    <property type="evidence" value="ECO:0007669"/>
    <property type="project" value="TreeGrafter"/>
</dbReference>
<dbReference type="PRINTS" id="PR00149">
    <property type="entry name" value="FUMRATELYASE"/>
</dbReference>
<sequence>MSDLVKRYTSSVFFDKRLWQADIAGSLAHAEMLAAQGIIGAQDHAAIQRGMATITQEIESGAFEWKLDLEDVHLNIEARLTQLVGDAGKRLHTGRSRNDQVATDVRLWLRGEIDLIADLLKELQVALVDVAEQNVDVILPGFTHLQVAQPVSFAHHMLAYVEMFARDAERMQDVRRRTNVLPLGSAALAGTTYPLDRERVARTLGMEGVCQNSLDAVSDRDFAIEFTAAASLCMVHVSRLSEELIIWMSQNFGFIRIADRFTTGSSIMPQKKNPDVPELARGKTGRVEAGITVNPQAMEQAAQKGYATATDLADYLVKKGLPFRDAHETVAHAVKAATSHGVDLSELPLTVLQGFHPAIEKDVFDALSLRGSLNARNTLGGTAPAQPLAMTLSRRRLLSHASLAGAALAAGLPLAARAQAGRTLRILVGFPPGGGSDAIARLLADKLKDVLGVPVVVENRPGAGGQIAAQVLKTSPLDGSTVFLTHDHTISILPQVVKHPGFDPAHDFIGVGGVATFVNAFAVSGGTPARSFDEYVAWVKSQGGKSAVGIPAPASTPEFLVKLLGERYRLDLVSAPYRGSAPMIGDMLGNQIAAGVGSVPDFLENHKAGKIRIVAVLGDRRQAALPDVPTFGELGLKGFEDLPYYGFYAPAGTPAKAVQQFSDALAKVLARADVREQLVAMGLTRQSAAPAGAGVVGRQCGHERLFHQRLHRERDRVGEGRAQHGGIEAPLQQCRGERHRIRFHQAQLHLGEGMAERPDAGRDQGIECRGAGKTQLQLAGLAAGRPPGRLQCLGGLHRQGLHPFQEGPAGLRQLGAMGNTMEERGADLGFQVADLQAQRRLPDAQPRCGPGEVAFLGHGEKVADVSQFHAAIYRTYGLMVCHILDRWSRASYIDLRHLPQSMASSSAPPASSSSIPPGSAPASDWVRRGTPEYRRAGLAMFLLGLASFSLIYSVQPLLPAFASDFGVSPAESSLALSLTTGWLAFAIVLAGAFSQALGRRGLMCASMALAALLQIGAALAPTWHGLLVARALEGLVLGGVPAVAMAWLAEEIEPAALARTMGLYVGGTAFGGMVGRVGMGLVTEFTSWRLALGGLGLLCLVAAAGFLRLLPPSRRFERRPGINARFHLRAWAGHLRNPGLLRIYAIGFLLTSVFVTVFNYATFRVSGAPYHLGQTQASLIFLAFGFGIVSSSVAGALADRFGRHRLLAAGFALMLAGVGLTLFAPLAAVVAGIALVTTGFFIGHAVASGSVGPQAVEAKGHAASLYLLFYYLGSSVTGSVGGWFWQHGGWPAVAGLTGGIALAGLGATVALGRAARVRPAAWAHG</sequence>
<evidence type="ECO:0000256" key="2">
    <source>
        <dbReference type="ARBA" id="ARBA00010755"/>
    </source>
</evidence>
<dbReference type="Pfam" id="PF14698">
    <property type="entry name" value="ASL_C2"/>
    <property type="match status" value="1"/>
</dbReference>
<dbReference type="Gramene" id="BGIOSGA021082-TA">
    <property type="protein sequence ID" value="BGIOSGA021082-PA"/>
    <property type="gene ID" value="BGIOSGA021082"/>
</dbReference>
<dbReference type="InterPro" id="IPR020557">
    <property type="entry name" value="Fumarate_lyase_CS"/>
</dbReference>
<dbReference type="Pfam" id="PF03401">
    <property type="entry name" value="TctC"/>
    <property type="match status" value="1"/>
</dbReference>
<dbReference type="Gene3D" id="1.20.1250.20">
    <property type="entry name" value="MFS general substrate transporter like domains"/>
    <property type="match status" value="1"/>
</dbReference>
<feature type="transmembrane region" description="Helical" evidence="4">
    <location>
        <begin position="974"/>
        <end position="994"/>
    </location>
</feature>
<evidence type="ECO:0000256" key="3">
    <source>
        <dbReference type="SAM" id="MobiDB-lite"/>
    </source>
</evidence>
<dbReference type="InterPro" id="IPR008948">
    <property type="entry name" value="L-Aspartase-like"/>
</dbReference>
<dbReference type="InterPro" id="IPR009049">
    <property type="entry name" value="Argininosuccinate_lyase"/>
</dbReference>
<dbReference type="HOGENOM" id="CLU_259548_0_0_1"/>
<dbReference type="InterPro" id="IPR011701">
    <property type="entry name" value="MFS"/>
</dbReference>
<dbReference type="STRING" id="39946.B8B3E4"/>
<dbReference type="InterPro" id="IPR024083">
    <property type="entry name" value="Fumarase/histidase_N"/>
</dbReference>
<dbReference type="GO" id="GO:0022857">
    <property type="term" value="F:transmembrane transporter activity"/>
    <property type="evidence" value="ECO:0007669"/>
    <property type="project" value="InterPro"/>
</dbReference>
<dbReference type="CDD" id="cd13579">
    <property type="entry name" value="PBP2_Bug_NagM"/>
    <property type="match status" value="1"/>
</dbReference>
<evidence type="ECO:0000313" key="7">
    <source>
        <dbReference type="Proteomes" id="UP000007015"/>
    </source>
</evidence>
<dbReference type="GO" id="GO:0016020">
    <property type="term" value="C:membrane"/>
    <property type="evidence" value="ECO:0007669"/>
    <property type="project" value="UniProtKB-SubCell"/>
</dbReference>
<proteinExistence type="inferred from homology"/>
<feature type="transmembrane region" description="Helical" evidence="4">
    <location>
        <begin position="1001"/>
        <end position="1021"/>
    </location>
</feature>
<accession>B8B3E4</accession>
<dbReference type="FunFam" id="1.10.275.10:FF:000002">
    <property type="entry name" value="Argininosuccinate lyase"/>
    <property type="match status" value="1"/>
</dbReference>
<dbReference type="Pfam" id="PF07690">
    <property type="entry name" value="MFS_1"/>
    <property type="match status" value="1"/>
</dbReference>
<dbReference type="Gene3D" id="3.40.190.150">
    <property type="entry name" value="Bordetella uptake gene, domain 1"/>
    <property type="match status" value="1"/>
</dbReference>
<feature type="transmembrane region" description="Helical" evidence="4">
    <location>
        <begin position="1263"/>
        <end position="1284"/>
    </location>
</feature>
<feature type="transmembrane region" description="Helical" evidence="4">
    <location>
        <begin position="936"/>
        <end position="954"/>
    </location>
</feature>
<feature type="transmembrane region" description="Helical" evidence="4">
    <location>
        <begin position="1061"/>
        <end position="1082"/>
    </location>
</feature>
<dbReference type="PRINTS" id="PR00145">
    <property type="entry name" value="ARGSUCLYASE"/>
</dbReference>
<evidence type="ECO:0000256" key="1">
    <source>
        <dbReference type="ARBA" id="ARBA00004141"/>
    </source>
</evidence>
<protein>
    <recommendedName>
        <fullName evidence="5">Major facilitator superfamily (MFS) profile domain-containing protein</fullName>
    </recommendedName>
</protein>
<feature type="transmembrane region" description="Helical" evidence="4">
    <location>
        <begin position="1178"/>
        <end position="1198"/>
    </location>
</feature>
<feature type="transmembrane region" description="Helical" evidence="4">
    <location>
        <begin position="1088"/>
        <end position="1110"/>
    </location>
</feature>
<evidence type="ECO:0000259" key="5">
    <source>
        <dbReference type="PROSITE" id="PS50850"/>
    </source>
</evidence>
<comment type="subcellular location">
    <subcellularLocation>
        <location evidence="1">Membrane</location>
        <topology evidence="1">Multi-pass membrane protein</topology>
    </subcellularLocation>
</comment>
<dbReference type="InterPro" id="IPR036259">
    <property type="entry name" value="MFS_trans_sf"/>
</dbReference>
<dbReference type="Gene3D" id="1.20.200.10">
    <property type="entry name" value="Fumarase/aspartase (Central domain)"/>
    <property type="match status" value="1"/>
</dbReference>
<dbReference type="NCBIfam" id="TIGR00838">
    <property type="entry name" value="argH"/>
    <property type="match status" value="1"/>
</dbReference>
<evidence type="ECO:0000256" key="4">
    <source>
        <dbReference type="SAM" id="Phobius"/>
    </source>
</evidence>
<feature type="region of interest" description="Disordered" evidence="3">
    <location>
        <begin position="904"/>
        <end position="926"/>
    </location>
</feature>
<dbReference type="PANTHER" id="PTHR43814:SF1">
    <property type="entry name" value="ARGININOSUCCINATE LYASE"/>
    <property type="match status" value="1"/>
</dbReference>
<keyword evidence="4" id="KW-0812">Transmembrane</keyword>
<reference evidence="6 7" key="1">
    <citation type="journal article" date="2005" name="PLoS Biol.">
        <title>The genomes of Oryza sativa: a history of duplications.</title>
        <authorList>
            <person name="Yu J."/>
            <person name="Wang J."/>
            <person name="Lin W."/>
            <person name="Li S."/>
            <person name="Li H."/>
            <person name="Zhou J."/>
            <person name="Ni P."/>
            <person name="Dong W."/>
            <person name="Hu S."/>
            <person name="Zeng C."/>
            <person name="Zhang J."/>
            <person name="Zhang Y."/>
            <person name="Li R."/>
            <person name="Xu Z."/>
            <person name="Li S."/>
            <person name="Li X."/>
            <person name="Zheng H."/>
            <person name="Cong L."/>
            <person name="Lin L."/>
            <person name="Yin J."/>
            <person name="Geng J."/>
            <person name="Li G."/>
            <person name="Shi J."/>
            <person name="Liu J."/>
            <person name="Lv H."/>
            <person name="Li J."/>
            <person name="Wang J."/>
            <person name="Deng Y."/>
            <person name="Ran L."/>
            <person name="Shi X."/>
            <person name="Wang X."/>
            <person name="Wu Q."/>
            <person name="Li C."/>
            <person name="Ren X."/>
            <person name="Wang J."/>
            <person name="Wang X."/>
            <person name="Li D."/>
            <person name="Liu D."/>
            <person name="Zhang X."/>
            <person name="Ji Z."/>
            <person name="Zhao W."/>
            <person name="Sun Y."/>
            <person name="Zhang Z."/>
            <person name="Bao J."/>
            <person name="Han Y."/>
            <person name="Dong L."/>
            <person name="Ji J."/>
            <person name="Chen P."/>
            <person name="Wu S."/>
            <person name="Liu J."/>
            <person name="Xiao Y."/>
            <person name="Bu D."/>
            <person name="Tan J."/>
            <person name="Yang L."/>
            <person name="Ye C."/>
            <person name="Zhang J."/>
            <person name="Xu J."/>
            <person name="Zhou Y."/>
            <person name="Yu Y."/>
            <person name="Zhang B."/>
            <person name="Zhuang S."/>
            <person name="Wei H."/>
            <person name="Liu B."/>
            <person name="Lei M."/>
            <person name="Yu H."/>
            <person name="Li Y."/>
            <person name="Xu H."/>
            <person name="Wei S."/>
            <person name="He X."/>
            <person name="Fang L."/>
            <person name="Zhang Z."/>
            <person name="Zhang Y."/>
            <person name="Huang X."/>
            <person name="Su Z."/>
            <person name="Tong W."/>
            <person name="Li J."/>
            <person name="Tong Z."/>
            <person name="Li S."/>
            <person name="Ye J."/>
            <person name="Wang L."/>
            <person name="Fang L."/>
            <person name="Lei T."/>
            <person name="Chen C."/>
            <person name="Chen H."/>
            <person name="Xu Z."/>
            <person name="Li H."/>
            <person name="Huang H."/>
            <person name="Zhang F."/>
            <person name="Xu H."/>
            <person name="Li N."/>
            <person name="Zhao C."/>
            <person name="Li S."/>
            <person name="Dong L."/>
            <person name="Huang Y."/>
            <person name="Li L."/>
            <person name="Xi Y."/>
            <person name="Qi Q."/>
            <person name="Li W."/>
            <person name="Zhang B."/>
            <person name="Hu W."/>
            <person name="Zhang Y."/>
            <person name="Tian X."/>
            <person name="Jiao Y."/>
            <person name="Liang X."/>
            <person name="Jin J."/>
            <person name="Gao L."/>
            <person name="Zheng W."/>
            <person name="Hao B."/>
            <person name="Liu S."/>
            <person name="Wang W."/>
            <person name="Yuan L."/>
            <person name="Cao M."/>
            <person name="McDermott J."/>
            <person name="Samudrala R."/>
            <person name="Wang J."/>
            <person name="Wong G.K."/>
            <person name="Yang H."/>
        </authorList>
    </citation>
    <scope>NUCLEOTIDE SEQUENCE [LARGE SCALE GENOMIC DNA]</scope>
    <source>
        <strain evidence="7">cv. 93-11</strain>
    </source>
</reference>
<dbReference type="InterPro" id="IPR022761">
    <property type="entry name" value="Fumarate_lyase_N"/>
</dbReference>
<feature type="compositionally biased region" description="Low complexity" evidence="3">
    <location>
        <begin position="904"/>
        <end position="923"/>
    </location>
</feature>
<dbReference type="SUPFAM" id="SSF48557">
    <property type="entry name" value="L-aspartase-like"/>
    <property type="match status" value="1"/>
</dbReference>
<gene>
    <name evidence="6" type="ORF">OsI_23296</name>
</gene>
<feature type="transmembrane region" description="Helical" evidence="4">
    <location>
        <begin position="1027"/>
        <end position="1049"/>
    </location>
</feature>
<feature type="transmembrane region" description="Helical" evidence="4">
    <location>
        <begin position="1139"/>
        <end position="1158"/>
    </location>
</feature>
<dbReference type="Gene3D" id="1.10.275.10">
    <property type="entry name" value="Fumarase/aspartase (N-terminal domain)"/>
    <property type="match status" value="1"/>
</dbReference>
<dbReference type="GO" id="GO:0004056">
    <property type="term" value="F:argininosuccinate lyase activity"/>
    <property type="evidence" value="ECO:0007669"/>
    <property type="project" value="InterPro"/>
</dbReference>
<dbReference type="HAMAP" id="MF_00006">
    <property type="entry name" value="Arg_succ_lyase"/>
    <property type="match status" value="1"/>
</dbReference>
<dbReference type="InterPro" id="IPR000362">
    <property type="entry name" value="Fumarate_lyase_fam"/>
</dbReference>
<dbReference type="CDD" id="cd01359">
    <property type="entry name" value="Argininosuccinate_lyase"/>
    <property type="match status" value="1"/>
</dbReference>
<feature type="transmembrane region" description="Helical" evidence="4">
    <location>
        <begin position="1230"/>
        <end position="1251"/>
    </location>
</feature>
<keyword evidence="4" id="KW-0472">Membrane</keyword>
<feature type="transmembrane region" description="Helical" evidence="4">
    <location>
        <begin position="1290"/>
        <end position="1311"/>
    </location>
</feature>
<evidence type="ECO:0000313" key="6">
    <source>
        <dbReference type="EMBL" id="EEC80776.1"/>
    </source>
</evidence>
<dbReference type="Pfam" id="PF00206">
    <property type="entry name" value="Lyase_1"/>
    <property type="match status" value="1"/>
</dbReference>
<organism evidence="6 7">
    <name type="scientific">Oryza sativa subsp. indica</name>
    <name type="common">Rice</name>
    <dbReference type="NCBI Taxonomy" id="39946"/>
    <lineage>
        <taxon>Eukaryota</taxon>
        <taxon>Viridiplantae</taxon>
        <taxon>Streptophyta</taxon>
        <taxon>Embryophyta</taxon>
        <taxon>Tracheophyta</taxon>
        <taxon>Spermatophyta</taxon>
        <taxon>Magnoliopsida</taxon>
        <taxon>Liliopsida</taxon>
        <taxon>Poales</taxon>
        <taxon>Poaceae</taxon>
        <taxon>BOP clade</taxon>
        <taxon>Oryzoideae</taxon>
        <taxon>Oryzeae</taxon>
        <taxon>Oryzinae</taxon>
        <taxon>Oryza</taxon>
        <taxon>Oryza sativa</taxon>
    </lineage>
</organism>
<feature type="transmembrane region" description="Helical" evidence="4">
    <location>
        <begin position="1205"/>
        <end position="1224"/>
    </location>
</feature>
<dbReference type="CDD" id="cd17324">
    <property type="entry name" value="MFS_NepI_like"/>
    <property type="match status" value="1"/>
</dbReference>
<dbReference type="InterPro" id="IPR029419">
    <property type="entry name" value="Arg_succ_lyase_C"/>
</dbReference>
<dbReference type="PANTHER" id="PTHR43814">
    <property type="entry name" value="ARGININOSUCCINATE LYASE"/>
    <property type="match status" value="1"/>
</dbReference>
<dbReference type="Gene3D" id="1.10.40.30">
    <property type="entry name" value="Fumarase/aspartase (C-terminal domain)"/>
    <property type="match status" value="1"/>
</dbReference>
<dbReference type="PROSITE" id="PS00163">
    <property type="entry name" value="FUMARATE_LYASES"/>
    <property type="match status" value="1"/>
</dbReference>
<dbReference type="PROSITE" id="PS50850">
    <property type="entry name" value="MFS"/>
    <property type="match status" value="1"/>
</dbReference>
<feature type="domain" description="Major facilitator superfamily (MFS) profile" evidence="5">
    <location>
        <begin position="932"/>
        <end position="1316"/>
    </location>
</feature>
<dbReference type="Proteomes" id="UP000007015">
    <property type="component" value="Chromosome 6"/>
</dbReference>
<feature type="transmembrane region" description="Helical" evidence="4">
    <location>
        <begin position="397"/>
        <end position="416"/>
    </location>
</feature>
<dbReference type="FunFam" id="1.10.40.30:FF:000001">
    <property type="entry name" value="Argininosuccinate lyase"/>
    <property type="match status" value="1"/>
</dbReference>
<dbReference type="EMBL" id="CM000131">
    <property type="protein sequence ID" value="EEC80776.1"/>
    <property type="molecule type" value="Genomic_DNA"/>
</dbReference>
<dbReference type="InterPro" id="IPR020846">
    <property type="entry name" value="MFS_dom"/>
</dbReference>
<keyword evidence="7" id="KW-1185">Reference proteome</keyword>
<name>B8B3E4_ORYSI</name>
<dbReference type="Gene3D" id="3.40.190.10">
    <property type="entry name" value="Periplasmic binding protein-like II"/>
    <property type="match status" value="1"/>
</dbReference>
<dbReference type="InterPro" id="IPR005064">
    <property type="entry name" value="BUG"/>
</dbReference>